<name>A0A6S6W330_9PLEO</name>
<organism evidence="3 4">
    <name type="scientific">Pyrenophora teres f. teres</name>
    <dbReference type="NCBI Taxonomy" id="97479"/>
    <lineage>
        <taxon>Eukaryota</taxon>
        <taxon>Fungi</taxon>
        <taxon>Dikarya</taxon>
        <taxon>Ascomycota</taxon>
        <taxon>Pezizomycotina</taxon>
        <taxon>Dothideomycetes</taxon>
        <taxon>Pleosporomycetidae</taxon>
        <taxon>Pleosporales</taxon>
        <taxon>Pleosporineae</taxon>
        <taxon>Pleosporaceae</taxon>
        <taxon>Pyrenophora</taxon>
    </lineage>
</organism>
<feature type="region of interest" description="Disordered" evidence="2">
    <location>
        <begin position="1"/>
        <end position="58"/>
    </location>
</feature>
<keyword evidence="1" id="KW-0175">Coiled coil</keyword>
<protein>
    <submittedName>
        <fullName evidence="3">Uncharacterized protein</fullName>
    </submittedName>
</protein>
<evidence type="ECO:0000313" key="3">
    <source>
        <dbReference type="EMBL" id="CAE7175733.1"/>
    </source>
</evidence>
<evidence type="ECO:0000313" key="4">
    <source>
        <dbReference type="Proteomes" id="UP000472372"/>
    </source>
</evidence>
<feature type="compositionally biased region" description="Polar residues" evidence="2">
    <location>
        <begin position="13"/>
        <end position="32"/>
    </location>
</feature>
<reference evidence="3" key="1">
    <citation type="submission" date="2021-02" db="EMBL/GenBank/DDBJ databases">
        <authorList>
            <person name="Syme A R."/>
            <person name="Syme A R."/>
            <person name="Moolhuijzen P."/>
        </authorList>
    </citation>
    <scope>NUCLEOTIDE SEQUENCE</scope>
    <source>
        <strain evidence="3">W1-1</strain>
    </source>
</reference>
<proteinExistence type="predicted"/>
<accession>A0A6S6W330</accession>
<dbReference type="EMBL" id="HG992981">
    <property type="protein sequence ID" value="CAE7175733.1"/>
    <property type="molecule type" value="Genomic_DNA"/>
</dbReference>
<evidence type="ECO:0000256" key="1">
    <source>
        <dbReference type="SAM" id="Coils"/>
    </source>
</evidence>
<feature type="coiled-coil region" evidence="1">
    <location>
        <begin position="98"/>
        <end position="136"/>
    </location>
</feature>
<gene>
    <name evidence="3" type="ORF">PTTW11_05868</name>
</gene>
<dbReference type="Proteomes" id="UP000472372">
    <property type="component" value="Chromosome 5"/>
</dbReference>
<sequence length="165" mass="18646">MDIWNDPNDESHTANAESPRANNEGPTASTVDFASPSMSSDYSDYSEPPPPVRRSPLTQNQSGLISLNLLHNIHVSATENKIVDIQVRIGCERDQPGVKDLKKDLAKAQVILQRLKEEKKRNVRTLNQEEERLKKIVGEGAALAKKQLKEINFYLGREKTRRCLR</sequence>
<dbReference type="AlphaFoldDB" id="A0A6S6W330"/>
<feature type="compositionally biased region" description="Low complexity" evidence="2">
    <location>
        <begin position="35"/>
        <end position="46"/>
    </location>
</feature>
<evidence type="ECO:0000256" key="2">
    <source>
        <dbReference type="SAM" id="MobiDB-lite"/>
    </source>
</evidence>